<dbReference type="AlphaFoldDB" id="W9GPL9"/>
<keyword evidence="2" id="KW-1185">Reference proteome</keyword>
<reference evidence="2" key="1">
    <citation type="submission" date="2013-08" db="EMBL/GenBank/DDBJ databases">
        <title>Intrasporangium oryzae NRRL B-24470.</title>
        <authorList>
            <person name="Liu H."/>
            <person name="Wang G."/>
        </authorList>
    </citation>
    <scope>NUCLEOTIDE SEQUENCE [LARGE SCALE GENOMIC DNA]</scope>
    <source>
        <strain evidence="2">Q5-1</strain>
    </source>
</reference>
<comment type="caution">
    <text evidence="1">The sequence shown here is derived from an EMBL/GenBank/DDBJ whole genome shotgun (WGS) entry which is preliminary data.</text>
</comment>
<proteinExistence type="predicted"/>
<dbReference type="EMBL" id="AWQS01000083">
    <property type="protein sequence ID" value="EWT05844.1"/>
    <property type="molecule type" value="Genomic_DNA"/>
</dbReference>
<evidence type="ECO:0000313" key="1">
    <source>
        <dbReference type="EMBL" id="EWT05844.1"/>
    </source>
</evidence>
<evidence type="ECO:0000313" key="2">
    <source>
        <dbReference type="Proteomes" id="UP000019494"/>
    </source>
</evidence>
<dbReference type="Proteomes" id="UP000019494">
    <property type="component" value="Unassembled WGS sequence"/>
</dbReference>
<sequence>MMARCTDERRVRQPVKRLGALVAAVAVAAAFGSCVGPFGRDRNAVTAPPPPCPSPGPVVVLTKGGPTGGVVPFTVGGGLYELTAQGFPHGGIFDPNQGVTRVWIGPEGTEPLRDPRENRPTQLTAEVYVTEGVPTQITLPRGNFWIANSFGVQISGRSCGGATVTPALT</sequence>
<evidence type="ECO:0008006" key="3">
    <source>
        <dbReference type="Google" id="ProtNLM"/>
    </source>
</evidence>
<organism evidence="1 2">
    <name type="scientific">Intrasporangium chromatireducens Q5-1</name>
    <dbReference type="NCBI Taxonomy" id="584657"/>
    <lineage>
        <taxon>Bacteria</taxon>
        <taxon>Bacillati</taxon>
        <taxon>Actinomycetota</taxon>
        <taxon>Actinomycetes</taxon>
        <taxon>Micrococcales</taxon>
        <taxon>Intrasporangiaceae</taxon>
        <taxon>Intrasporangium</taxon>
    </lineage>
</organism>
<gene>
    <name evidence="1" type="ORF">N864_01720</name>
</gene>
<dbReference type="PROSITE" id="PS51257">
    <property type="entry name" value="PROKAR_LIPOPROTEIN"/>
    <property type="match status" value="1"/>
</dbReference>
<dbReference type="RefSeq" id="WP_034716636.1">
    <property type="nucleotide sequence ID" value="NZ_AWQS01000083.1"/>
</dbReference>
<accession>W9GPL9</accession>
<name>W9GPL9_9MICO</name>
<protein>
    <recommendedName>
        <fullName evidence="3">Lipoprotein</fullName>
    </recommendedName>
</protein>